<dbReference type="PROSITE" id="PS50977">
    <property type="entry name" value="HTH_TETR_2"/>
    <property type="match status" value="1"/>
</dbReference>
<sequence>MKNNLKNASNAKERILNSTLYIIGKEGFQNVTTRKIAAAADVNIASINYHFGSKDNVINEALKCFTGMFKNSFKILDNNELTPVERLRNFLRSYSDVSIEYPDVFKNFVNKLICNEEVQPEYMKFLQEEGITSLMNILKELTDIKDDYHLHMMGLQIISTLIFPILLGNKVENIAKLDYKDRNVRYDYIELLIESIQCK</sequence>
<gene>
    <name evidence="4" type="ORF">CSCA_0323</name>
</gene>
<evidence type="ECO:0000313" key="4">
    <source>
        <dbReference type="EMBL" id="AKA67448.1"/>
    </source>
</evidence>
<dbReference type="Proteomes" id="UP000033115">
    <property type="component" value="Chromosome"/>
</dbReference>
<keyword evidence="1 2" id="KW-0238">DNA-binding</keyword>
<accession>A0A0E3JLY6</accession>
<feature type="DNA-binding region" description="H-T-H motif" evidence="2">
    <location>
        <begin position="32"/>
        <end position="51"/>
    </location>
</feature>
<protein>
    <submittedName>
        <fullName evidence="4">Transcriptional regulator, TetR family</fullName>
    </submittedName>
</protein>
<name>A0A0E3JLY6_CLOSL</name>
<feature type="domain" description="HTH tetR-type" evidence="3">
    <location>
        <begin position="9"/>
        <end position="69"/>
    </location>
</feature>
<keyword evidence="5" id="KW-1185">Reference proteome</keyword>
<dbReference type="HOGENOM" id="CLU_110628_0_0_9"/>
<evidence type="ECO:0000313" key="5">
    <source>
        <dbReference type="Proteomes" id="UP000033115"/>
    </source>
</evidence>
<dbReference type="InterPro" id="IPR023772">
    <property type="entry name" value="DNA-bd_HTH_TetR-type_CS"/>
</dbReference>
<dbReference type="InterPro" id="IPR050624">
    <property type="entry name" value="HTH-type_Tx_Regulator"/>
</dbReference>
<evidence type="ECO:0000259" key="3">
    <source>
        <dbReference type="PROSITE" id="PS50977"/>
    </source>
</evidence>
<dbReference type="PANTHER" id="PTHR43479:SF11">
    <property type="entry name" value="ACREF_ENVCD OPERON REPRESSOR-RELATED"/>
    <property type="match status" value="1"/>
</dbReference>
<reference evidence="4 5" key="1">
    <citation type="journal article" date="2015" name="J. Biotechnol.">
        <title>Complete genome sequence of a malodorant-producing acetogen, Clostridium scatologenes ATCC 25775(T).</title>
        <authorList>
            <person name="Zhu Z."/>
            <person name="Guo T."/>
            <person name="Zheng H."/>
            <person name="Song T."/>
            <person name="Ouyang P."/>
            <person name="Xie J."/>
        </authorList>
    </citation>
    <scope>NUCLEOTIDE SEQUENCE [LARGE SCALE GENOMIC DNA]</scope>
    <source>
        <strain evidence="4 5">ATCC 25775</strain>
    </source>
</reference>
<dbReference type="PANTHER" id="PTHR43479">
    <property type="entry name" value="ACREF/ENVCD OPERON REPRESSOR-RELATED"/>
    <property type="match status" value="1"/>
</dbReference>
<dbReference type="SUPFAM" id="SSF46689">
    <property type="entry name" value="Homeodomain-like"/>
    <property type="match status" value="1"/>
</dbReference>
<evidence type="ECO:0000256" key="1">
    <source>
        <dbReference type="ARBA" id="ARBA00023125"/>
    </source>
</evidence>
<dbReference type="EMBL" id="CP009933">
    <property type="protein sequence ID" value="AKA67448.1"/>
    <property type="molecule type" value="Genomic_DNA"/>
</dbReference>
<dbReference type="InterPro" id="IPR001647">
    <property type="entry name" value="HTH_TetR"/>
</dbReference>
<dbReference type="KEGG" id="csq:CSCA_0323"/>
<dbReference type="RefSeq" id="WP_029160510.1">
    <property type="nucleotide sequence ID" value="NZ_CP009933.1"/>
</dbReference>
<dbReference type="GO" id="GO:0003677">
    <property type="term" value="F:DNA binding"/>
    <property type="evidence" value="ECO:0007669"/>
    <property type="project" value="UniProtKB-UniRule"/>
</dbReference>
<evidence type="ECO:0000256" key="2">
    <source>
        <dbReference type="PROSITE-ProRule" id="PRU00335"/>
    </source>
</evidence>
<dbReference type="Pfam" id="PF00440">
    <property type="entry name" value="TetR_N"/>
    <property type="match status" value="1"/>
</dbReference>
<dbReference type="InterPro" id="IPR009057">
    <property type="entry name" value="Homeodomain-like_sf"/>
</dbReference>
<organism evidence="4 5">
    <name type="scientific">Clostridium scatologenes</name>
    <dbReference type="NCBI Taxonomy" id="1548"/>
    <lineage>
        <taxon>Bacteria</taxon>
        <taxon>Bacillati</taxon>
        <taxon>Bacillota</taxon>
        <taxon>Clostridia</taxon>
        <taxon>Eubacteriales</taxon>
        <taxon>Clostridiaceae</taxon>
        <taxon>Clostridium</taxon>
    </lineage>
</organism>
<dbReference type="AlphaFoldDB" id="A0A0E3JLY6"/>
<dbReference type="Gene3D" id="1.10.357.10">
    <property type="entry name" value="Tetracycline Repressor, domain 2"/>
    <property type="match status" value="1"/>
</dbReference>
<dbReference type="PROSITE" id="PS01081">
    <property type="entry name" value="HTH_TETR_1"/>
    <property type="match status" value="1"/>
</dbReference>
<proteinExistence type="predicted"/>